<accession>A0ABS5U704</accession>
<dbReference type="Gene3D" id="3.30.1490.300">
    <property type="match status" value="1"/>
</dbReference>
<reference evidence="1 2" key="1">
    <citation type="submission" date="2021-05" db="EMBL/GenBank/DDBJ databases">
        <title>The draft genome of Geobacter chapellei DSM 13688.</title>
        <authorList>
            <person name="Xu Z."/>
            <person name="Masuda Y."/>
            <person name="Itoh H."/>
            <person name="Senoo K."/>
        </authorList>
    </citation>
    <scope>NUCLEOTIDE SEQUENCE [LARGE SCALE GENOMIC DNA]</scope>
    <source>
        <strain evidence="1 2">DSM 13688</strain>
    </source>
</reference>
<dbReference type="Proteomes" id="UP000784128">
    <property type="component" value="Unassembled WGS sequence"/>
</dbReference>
<keyword evidence="2" id="KW-1185">Reference proteome</keyword>
<protein>
    <submittedName>
        <fullName evidence="1">Pilus assembly protein PilM</fullName>
    </submittedName>
</protein>
<dbReference type="InterPro" id="IPR043129">
    <property type="entry name" value="ATPase_NBD"/>
</dbReference>
<gene>
    <name evidence="1" type="primary">pilM</name>
    <name evidence="1" type="ORF">KJB30_06550</name>
</gene>
<proteinExistence type="predicted"/>
<comment type="caution">
    <text evidence="1">The sequence shown here is derived from an EMBL/GenBank/DDBJ whole genome shotgun (WGS) entry which is preliminary data.</text>
</comment>
<sequence>MFFSKNILGMEISPTSVTCALLGGKQALPRLERISSRPLNSGILRVSLRDPNIIEPNSFAEKVREAHALLLDQTNQVSVTLPDAVGRILMLDVEGRFKNKSEALDIIRWKLKKNMPFDVADTHLDYQILRMRENGDMSLLVALVSRPVIEQYEESFISAGLIPVGIDLNTFSLCRAFQKHLELFEDVILISFYGSTLGVVVIYEGSPEFIRVKDLSSASAIDSRVFMEINSSLLVWQERFPERTVQKVVCIAAPDVATNFCDMVAEAVNTEPVIMEIKSSIKPSDNVPADQVSLFPFSAAIGAAMRSL</sequence>
<dbReference type="EMBL" id="JAHDYS010000005">
    <property type="protein sequence ID" value="MBT1071434.1"/>
    <property type="molecule type" value="Genomic_DNA"/>
</dbReference>
<dbReference type="SUPFAM" id="SSF53067">
    <property type="entry name" value="Actin-like ATPase domain"/>
    <property type="match status" value="1"/>
</dbReference>
<dbReference type="InterPro" id="IPR005883">
    <property type="entry name" value="PilM"/>
</dbReference>
<evidence type="ECO:0000313" key="1">
    <source>
        <dbReference type="EMBL" id="MBT1071434.1"/>
    </source>
</evidence>
<dbReference type="PANTHER" id="PTHR32432">
    <property type="entry name" value="CELL DIVISION PROTEIN FTSA-RELATED"/>
    <property type="match status" value="1"/>
</dbReference>
<evidence type="ECO:0000313" key="2">
    <source>
        <dbReference type="Proteomes" id="UP000784128"/>
    </source>
</evidence>
<dbReference type="InterPro" id="IPR050696">
    <property type="entry name" value="FtsA/MreB"/>
</dbReference>
<organism evidence="1 2">
    <name type="scientific">Pelotalea chapellei</name>
    <dbReference type="NCBI Taxonomy" id="44671"/>
    <lineage>
        <taxon>Bacteria</taxon>
        <taxon>Pseudomonadati</taxon>
        <taxon>Thermodesulfobacteriota</taxon>
        <taxon>Desulfuromonadia</taxon>
        <taxon>Geobacterales</taxon>
        <taxon>Geobacteraceae</taxon>
        <taxon>Pelotalea</taxon>
    </lineage>
</organism>
<dbReference type="RefSeq" id="WP_214297183.1">
    <property type="nucleotide sequence ID" value="NZ_JAHDYS010000005.1"/>
</dbReference>
<dbReference type="PANTHER" id="PTHR32432:SF3">
    <property type="entry name" value="ETHANOLAMINE UTILIZATION PROTEIN EUTJ"/>
    <property type="match status" value="1"/>
</dbReference>
<dbReference type="Pfam" id="PF11104">
    <property type="entry name" value="PilM_2"/>
    <property type="match status" value="1"/>
</dbReference>
<name>A0ABS5U704_9BACT</name>